<evidence type="ECO:0000259" key="1">
    <source>
        <dbReference type="PROSITE" id="PS50943"/>
    </source>
</evidence>
<dbReference type="PROSITE" id="PS50943">
    <property type="entry name" value="HTH_CROC1"/>
    <property type="match status" value="1"/>
</dbReference>
<dbReference type="Pfam" id="PF01381">
    <property type="entry name" value="HTH_3"/>
    <property type="match status" value="1"/>
</dbReference>
<dbReference type="SUPFAM" id="SSF47413">
    <property type="entry name" value="lambda repressor-like DNA-binding domains"/>
    <property type="match status" value="1"/>
</dbReference>
<keyword evidence="3" id="KW-1185">Reference proteome</keyword>
<accession>A0ABQ4UHA3</accession>
<evidence type="ECO:0000313" key="2">
    <source>
        <dbReference type="EMBL" id="GJE66700.1"/>
    </source>
</evidence>
<gene>
    <name evidence="2" type="ORF">LNAOJCKE_3921</name>
</gene>
<evidence type="ECO:0000313" key="3">
    <source>
        <dbReference type="Proteomes" id="UP001055039"/>
    </source>
</evidence>
<feature type="domain" description="HTH cro/C1-type" evidence="1">
    <location>
        <begin position="9"/>
        <end position="62"/>
    </location>
</feature>
<dbReference type="RefSeq" id="WP_238226578.1">
    <property type="nucleotide sequence ID" value="NZ_BAAADH010000022.1"/>
</dbReference>
<dbReference type="Gene3D" id="1.10.260.40">
    <property type="entry name" value="lambda repressor-like DNA-binding domains"/>
    <property type="match status" value="1"/>
</dbReference>
<protein>
    <recommendedName>
        <fullName evidence="1">HTH cro/C1-type domain-containing protein</fullName>
    </recommendedName>
</protein>
<name>A0ABQ4UHA3_9HYPH</name>
<dbReference type="InterPro" id="IPR010982">
    <property type="entry name" value="Lambda_DNA-bd_dom_sf"/>
</dbReference>
<reference evidence="2" key="1">
    <citation type="journal article" date="2021" name="Front. Microbiol.">
        <title>Comprehensive Comparative Genomics and Phenotyping of Methylobacterium Species.</title>
        <authorList>
            <person name="Alessa O."/>
            <person name="Ogura Y."/>
            <person name="Fujitani Y."/>
            <person name="Takami H."/>
            <person name="Hayashi T."/>
            <person name="Sahin N."/>
            <person name="Tani A."/>
        </authorList>
    </citation>
    <scope>NUCLEOTIDE SEQUENCE</scope>
    <source>
        <strain evidence="2">NBRC 15686</strain>
    </source>
</reference>
<sequence length="221" mass="24999">MSDDIGPMIRTARERRGWSQEFLAAKVGATQSTIDRIESGLTRRSRVLPEIVSALDIDLPGHEKRQTPTQVVGGFARVTYVLPKELIERIEQYKFAIGISSDDEAVRRIIDDFLKKRDEIVDVINRIINKYKLIKSMREAAGTVLANHPLVTTISFDKGGVVFDFDDSLYGKLDIEITSWGLVSIKKPDGSNFFFHKSDAPRWLSSDNIVEEYGSTDYIPF</sequence>
<dbReference type="SMART" id="SM00530">
    <property type="entry name" value="HTH_XRE"/>
    <property type="match status" value="1"/>
</dbReference>
<proteinExistence type="predicted"/>
<organism evidence="2 3">
    <name type="scientific">Methylorubrum aminovorans</name>
    <dbReference type="NCBI Taxonomy" id="269069"/>
    <lineage>
        <taxon>Bacteria</taxon>
        <taxon>Pseudomonadati</taxon>
        <taxon>Pseudomonadota</taxon>
        <taxon>Alphaproteobacteria</taxon>
        <taxon>Hyphomicrobiales</taxon>
        <taxon>Methylobacteriaceae</taxon>
        <taxon>Methylorubrum</taxon>
    </lineage>
</organism>
<reference evidence="2" key="2">
    <citation type="submission" date="2021-08" db="EMBL/GenBank/DDBJ databases">
        <authorList>
            <person name="Tani A."/>
            <person name="Ola A."/>
            <person name="Ogura Y."/>
            <person name="Katsura K."/>
            <person name="Hayashi T."/>
        </authorList>
    </citation>
    <scope>NUCLEOTIDE SEQUENCE</scope>
    <source>
        <strain evidence="2">NBRC 15686</strain>
    </source>
</reference>
<dbReference type="InterPro" id="IPR001387">
    <property type="entry name" value="Cro/C1-type_HTH"/>
</dbReference>
<comment type="caution">
    <text evidence="2">The sequence shown here is derived from an EMBL/GenBank/DDBJ whole genome shotgun (WGS) entry which is preliminary data.</text>
</comment>
<dbReference type="Proteomes" id="UP001055039">
    <property type="component" value="Unassembled WGS sequence"/>
</dbReference>
<dbReference type="EMBL" id="BPRC01000016">
    <property type="protein sequence ID" value="GJE66700.1"/>
    <property type="molecule type" value="Genomic_DNA"/>
</dbReference>
<dbReference type="CDD" id="cd00093">
    <property type="entry name" value="HTH_XRE"/>
    <property type="match status" value="1"/>
</dbReference>